<keyword evidence="2" id="KW-1185">Reference proteome</keyword>
<protein>
    <submittedName>
        <fullName evidence="1">Uncharacterized protein</fullName>
    </submittedName>
</protein>
<reference evidence="1 2" key="1">
    <citation type="submission" date="2016-06" db="EMBL/GenBank/DDBJ databases">
        <title>Living apart together: crosstalk between the core and supernumerary genomes in a fungal plant pathogen.</title>
        <authorList>
            <person name="Vanheule A."/>
            <person name="Audenaert K."/>
            <person name="Warris S."/>
            <person name="Van De Geest H."/>
            <person name="Schijlen E."/>
            <person name="Hofte M."/>
            <person name="De Saeger S."/>
            <person name="Haesaert G."/>
            <person name="Waalwijk C."/>
            <person name="Van Der Lee T."/>
        </authorList>
    </citation>
    <scope>NUCLEOTIDE SEQUENCE [LARGE SCALE GENOMIC DNA]</scope>
    <source>
        <strain evidence="1 2">2516</strain>
    </source>
</reference>
<dbReference type="Proteomes" id="UP000091967">
    <property type="component" value="Unassembled WGS sequence"/>
</dbReference>
<comment type="caution">
    <text evidence="1">The sequence shown here is derived from an EMBL/GenBank/DDBJ whole genome shotgun (WGS) entry which is preliminary data.</text>
</comment>
<dbReference type="AlphaFoldDB" id="A0A1B8ADS8"/>
<evidence type="ECO:0000313" key="1">
    <source>
        <dbReference type="EMBL" id="OBS18622.1"/>
    </source>
</evidence>
<dbReference type="EMBL" id="LYXU01000004">
    <property type="protein sequence ID" value="OBS18622.1"/>
    <property type="molecule type" value="Genomic_DNA"/>
</dbReference>
<evidence type="ECO:0000313" key="2">
    <source>
        <dbReference type="Proteomes" id="UP000091967"/>
    </source>
</evidence>
<name>A0A1B8ADS8_FUSPO</name>
<proteinExistence type="predicted"/>
<sequence length="175" mass="19882">MQHPLLPPIYQRQIRTKHTTRWTRQSTSYNLYREIQKNLFDCMNLERENHHIRSSSDDANLRVLCYGLVLFSVIGIIGRILGLLSDDSDLETSQKEDIPLPGFLGKSVLEAKDTVAKDLAEKQEIRGARRNTVARNNTPKPSSKRPVVKATLLLGDGRSWVPDLETLMTIYPGVL</sequence>
<organism evidence="1 2">
    <name type="scientific">Fusarium poae</name>
    <dbReference type="NCBI Taxonomy" id="36050"/>
    <lineage>
        <taxon>Eukaryota</taxon>
        <taxon>Fungi</taxon>
        <taxon>Dikarya</taxon>
        <taxon>Ascomycota</taxon>
        <taxon>Pezizomycotina</taxon>
        <taxon>Sordariomycetes</taxon>
        <taxon>Hypocreomycetidae</taxon>
        <taxon>Hypocreales</taxon>
        <taxon>Nectriaceae</taxon>
        <taxon>Fusarium</taxon>
    </lineage>
</organism>
<accession>A0A1B8ADS8</accession>
<gene>
    <name evidence="1" type="ORF">FPOA_10349</name>
</gene>